<dbReference type="PRINTS" id="PR01021">
    <property type="entry name" value="OMPADOMAIN"/>
</dbReference>
<evidence type="ECO:0000256" key="2">
    <source>
        <dbReference type="ARBA" id="ARBA00023136"/>
    </source>
</evidence>
<dbReference type="PROSITE" id="PS51123">
    <property type="entry name" value="OMPA_2"/>
    <property type="match status" value="1"/>
</dbReference>
<reference evidence="7" key="1">
    <citation type="journal article" date="2019" name="Int. J. Syst. Evol. Microbiol.">
        <title>The Global Catalogue of Microorganisms (GCM) 10K type strain sequencing project: providing services to taxonomists for standard genome sequencing and annotation.</title>
        <authorList>
            <consortium name="The Broad Institute Genomics Platform"/>
            <consortium name="The Broad Institute Genome Sequencing Center for Infectious Disease"/>
            <person name="Wu L."/>
            <person name="Ma J."/>
        </authorList>
    </citation>
    <scope>NUCLEOTIDE SEQUENCE [LARGE SCALE GENOMIC DNA]</scope>
    <source>
        <strain evidence="7">CCUG 60559</strain>
    </source>
</reference>
<sequence length="149" mass="16903">MTILVLENPELIAKAVLASGFNATTFPAQTAEAIRPHRMRFHYSFNKHTLESSDRAIIRQHAAYLRQHPSINIRIHGHADNFGAEDYNRFLSRLRTNAVARLLIEEGVCESRLLTASWGSARPFTTPDDRAANRRVEIEYLTSEMAKAL</sequence>
<dbReference type="InterPro" id="IPR050330">
    <property type="entry name" value="Bact_OuterMem_StrucFunc"/>
</dbReference>
<comment type="subcellular location">
    <subcellularLocation>
        <location evidence="1">Cell outer membrane</location>
    </subcellularLocation>
</comment>
<dbReference type="Proteomes" id="UP001596506">
    <property type="component" value="Unassembled WGS sequence"/>
</dbReference>
<accession>A0ABW2ITW7</accession>
<evidence type="ECO:0000259" key="5">
    <source>
        <dbReference type="PROSITE" id="PS51123"/>
    </source>
</evidence>
<dbReference type="CDD" id="cd07185">
    <property type="entry name" value="OmpA_C-like"/>
    <property type="match status" value="1"/>
</dbReference>
<evidence type="ECO:0000256" key="3">
    <source>
        <dbReference type="ARBA" id="ARBA00023237"/>
    </source>
</evidence>
<dbReference type="PANTHER" id="PTHR30329:SF21">
    <property type="entry name" value="LIPOPROTEIN YIAD-RELATED"/>
    <property type="match status" value="1"/>
</dbReference>
<evidence type="ECO:0000313" key="6">
    <source>
        <dbReference type="EMBL" id="MFC7294363.1"/>
    </source>
</evidence>
<evidence type="ECO:0000256" key="1">
    <source>
        <dbReference type="ARBA" id="ARBA00004442"/>
    </source>
</evidence>
<evidence type="ECO:0000313" key="7">
    <source>
        <dbReference type="Proteomes" id="UP001596506"/>
    </source>
</evidence>
<comment type="caution">
    <text evidence="6">The sequence shown here is derived from an EMBL/GenBank/DDBJ whole genome shotgun (WGS) entry which is preliminary data.</text>
</comment>
<organism evidence="6 7">
    <name type="scientific">Marinobacter aromaticivorans</name>
    <dbReference type="NCBI Taxonomy" id="1494078"/>
    <lineage>
        <taxon>Bacteria</taxon>
        <taxon>Pseudomonadati</taxon>
        <taxon>Pseudomonadota</taxon>
        <taxon>Gammaproteobacteria</taxon>
        <taxon>Pseudomonadales</taxon>
        <taxon>Marinobacteraceae</taxon>
        <taxon>Marinobacter</taxon>
    </lineage>
</organism>
<keyword evidence="7" id="KW-1185">Reference proteome</keyword>
<feature type="domain" description="OmpA-like" evidence="5">
    <location>
        <begin position="30"/>
        <end position="144"/>
    </location>
</feature>
<dbReference type="EMBL" id="JBHTBD010000002">
    <property type="protein sequence ID" value="MFC7294363.1"/>
    <property type="molecule type" value="Genomic_DNA"/>
</dbReference>
<keyword evidence="2 4" id="KW-0472">Membrane</keyword>
<dbReference type="SUPFAM" id="SSF103088">
    <property type="entry name" value="OmpA-like"/>
    <property type="match status" value="1"/>
</dbReference>
<proteinExistence type="predicted"/>
<dbReference type="InterPro" id="IPR006664">
    <property type="entry name" value="OMP_bac"/>
</dbReference>
<keyword evidence="3" id="KW-0998">Cell outer membrane</keyword>
<gene>
    <name evidence="6" type="ORF">ACFQQA_06480</name>
</gene>
<dbReference type="InterPro" id="IPR036737">
    <property type="entry name" value="OmpA-like_sf"/>
</dbReference>
<protein>
    <submittedName>
        <fullName evidence="6">OmpA family protein</fullName>
    </submittedName>
</protein>
<dbReference type="RefSeq" id="WP_100689096.1">
    <property type="nucleotide sequence ID" value="NZ_JBHTBD010000002.1"/>
</dbReference>
<dbReference type="InterPro" id="IPR006665">
    <property type="entry name" value="OmpA-like"/>
</dbReference>
<dbReference type="PANTHER" id="PTHR30329">
    <property type="entry name" value="STATOR ELEMENT OF FLAGELLAR MOTOR COMPLEX"/>
    <property type="match status" value="1"/>
</dbReference>
<evidence type="ECO:0000256" key="4">
    <source>
        <dbReference type="PROSITE-ProRule" id="PRU00473"/>
    </source>
</evidence>
<dbReference type="Gene3D" id="3.30.1330.60">
    <property type="entry name" value="OmpA-like domain"/>
    <property type="match status" value="1"/>
</dbReference>
<name>A0ABW2ITW7_9GAMM</name>
<dbReference type="Pfam" id="PF00691">
    <property type="entry name" value="OmpA"/>
    <property type="match status" value="1"/>
</dbReference>